<dbReference type="InterPro" id="IPR024079">
    <property type="entry name" value="MetalloPept_cat_dom_sf"/>
</dbReference>
<keyword evidence="23" id="KW-0406">Ion transport</keyword>
<evidence type="ECO:0000256" key="27">
    <source>
        <dbReference type="ARBA" id="ARBA00023286"/>
    </source>
</evidence>
<evidence type="ECO:0000313" key="42">
    <source>
        <dbReference type="Proteomes" id="UP001314229"/>
    </source>
</evidence>
<keyword evidence="5" id="KW-0813">Transport</keyword>
<feature type="compositionally biased region" description="Pro residues" evidence="37">
    <location>
        <begin position="329"/>
        <end position="351"/>
    </location>
</feature>
<dbReference type="SMART" id="SM00235">
    <property type="entry name" value="ZnMc"/>
    <property type="match status" value="1"/>
</dbReference>
<feature type="modified residue" description="Phosphotyrosine; by PKDCC" evidence="34">
    <location>
        <position position="436"/>
    </location>
</feature>
<feature type="binding site" evidence="33">
    <location>
        <position position="214"/>
    </location>
    <ligand>
        <name>Zn(2+)</name>
        <dbReference type="ChEBI" id="CHEBI:29105"/>
        <label>1</label>
    </ligand>
</feature>
<dbReference type="SUPFAM" id="SSF55486">
    <property type="entry name" value="Metalloproteases ('zincins'), catalytic domain"/>
    <property type="match status" value="1"/>
</dbReference>
<dbReference type="InterPro" id="IPR002477">
    <property type="entry name" value="Peptidoglycan-bd-like"/>
</dbReference>
<evidence type="ECO:0000256" key="12">
    <source>
        <dbReference type="ARBA" id="ARBA00022692"/>
    </source>
</evidence>
<feature type="compositionally biased region" description="Basic and acidic residues" evidence="37">
    <location>
        <begin position="562"/>
        <end position="599"/>
    </location>
</feature>
<feature type="compositionally biased region" description="Basic and acidic residues" evidence="37">
    <location>
        <begin position="2206"/>
        <end position="2217"/>
    </location>
</feature>
<dbReference type="SUPFAM" id="SSF51206">
    <property type="entry name" value="cAMP-binding domain-like"/>
    <property type="match status" value="1"/>
</dbReference>
<evidence type="ECO:0000256" key="17">
    <source>
        <dbReference type="ARBA" id="ARBA00022801"/>
    </source>
</evidence>
<dbReference type="SUPFAM" id="SSF47090">
    <property type="entry name" value="PGBD-like"/>
    <property type="match status" value="1"/>
</dbReference>
<feature type="region of interest" description="Disordered" evidence="37">
    <location>
        <begin position="1413"/>
        <end position="1532"/>
    </location>
</feature>
<dbReference type="InterPro" id="IPR036365">
    <property type="entry name" value="PGBD-like_sf"/>
</dbReference>
<comment type="caution">
    <text evidence="41">The sequence shown here is derived from an EMBL/GenBank/DDBJ whole genome shotgun (WGS) entry which is preliminary data.</text>
</comment>
<feature type="region of interest" description="Disordered" evidence="37">
    <location>
        <begin position="548"/>
        <end position="609"/>
    </location>
</feature>
<feature type="region of interest" description="Disordered" evidence="37">
    <location>
        <begin position="705"/>
        <end position="745"/>
    </location>
</feature>
<dbReference type="Pfam" id="PF00413">
    <property type="entry name" value="Peptidase_M10"/>
    <property type="match status" value="1"/>
</dbReference>
<dbReference type="GO" id="GO:0005886">
    <property type="term" value="C:plasma membrane"/>
    <property type="evidence" value="ECO:0007669"/>
    <property type="project" value="TreeGrafter"/>
</dbReference>
<dbReference type="InterPro" id="IPR018490">
    <property type="entry name" value="cNMP-bd_dom_sf"/>
</dbReference>
<dbReference type="Gene3D" id="3.40.390.10">
    <property type="entry name" value="Collagenase (Catalytic Domain)"/>
    <property type="match status" value="1"/>
</dbReference>
<keyword evidence="18 33" id="KW-0862">Zinc</keyword>
<evidence type="ECO:0000256" key="22">
    <source>
        <dbReference type="ARBA" id="ARBA00023049"/>
    </source>
</evidence>
<protein>
    <recommendedName>
        <fullName evidence="40">Cyclic nucleotide-binding domain-containing protein</fullName>
    </recommendedName>
</protein>
<evidence type="ECO:0000256" key="25">
    <source>
        <dbReference type="ARBA" id="ARBA00023145"/>
    </source>
</evidence>
<dbReference type="InterPro" id="IPR050866">
    <property type="entry name" value="CNG_cation_channel"/>
</dbReference>
<dbReference type="PANTHER" id="PTHR45638">
    <property type="entry name" value="CYCLIC NUCLEOTIDE-GATED CATION CHANNEL SUBUNIT A"/>
    <property type="match status" value="1"/>
</dbReference>
<evidence type="ECO:0000259" key="40">
    <source>
        <dbReference type="PROSITE" id="PS50042"/>
    </source>
</evidence>
<evidence type="ECO:0000256" key="1">
    <source>
        <dbReference type="ARBA" id="ARBA00004141"/>
    </source>
</evidence>
<keyword evidence="21" id="KW-0142">cGMP-binding</keyword>
<feature type="compositionally biased region" description="Basic and acidic residues" evidence="37">
    <location>
        <begin position="1015"/>
        <end position="1026"/>
    </location>
</feature>
<evidence type="ECO:0000256" key="21">
    <source>
        <dbReference type="ARBA" id="ARBA00022992"/>
    </source>
</evidence>
<feature type="repeat" description="Hemopexin" evidence="35">
    <location>
        <begin position="402"/>
        <end position="447"/>
    </location>
</feature>
<feature type="region of interest" description="Disordered" evidence="37">
    <location>
        <begin position="873"/>
        <end position="905"/>
    </location>
</feature>
<feature type="coiled-coil region" evidence="36">
    <location>
        <begin position="1052"/>
        <end position="1079"/>
    </location>
</feature>
<keyword evidence="24 38" id="KW-0472">Membrane</keyword>
<dbReference type="SMART" id="SM00100">
    <property type="entry name" value="cNMP"/>
    <property type="match status" value="1"/>
</dbReference>
<comment type="cofactor">
    <cofactor evidence="33">
        <name>Zn(2+)</name>
        <dbReference type="ChEBI" id="CHEBI:29105"/>
    </cofactor>
    <text evidence="33">Binds 2 Zn(2+) ions per subunit.</text>
</comment>
<evidence type="ECO:0000313" key="41">
    <source>
        <dbReference type="EMBL" id="CAK6969225.1"/>
    </source>
</evidence>
<evidence type="ECO:0000256" key="13">
    <source>
        <dbReference type="ARBA" id="ARBA00022723"/>
    </source>
</evidence>
<keyword evidence="26" id="KW-1015">Disulfide bond</keyword>
<feature type="binding site" evidence="33">
    <location>
        <position position="223"/>
    </location>
    <ligand>
        <name>Ca(2+)</name>
        <dbReference type="ChEBI" id="CHEBI:29108"/>
        <label>2</label>
    </ligand>
</feature>
<evidence type="ECO:0000256" key="3">
    <source>
        <dbReference type="ARBA" id="ARBA00004498"/>
    </source>
</evidence>
<feature type="compositionally biased region" description="Low complexity" evidence="37">
    <location>
        <begin position="1350"/>
        <end position="1360"/>
    </location>
</feature>
<dbReference type="Pfam" id="PF00027">
    <property type="entry name" value="cNMP_binding"/>
    <property type="match status" value="1"/>
</dbReference>
<keyword evidence="20 38" id="KW-1133">Transmembrane helix</keyword>
<feature type="repeat" description="Hemopexin" evidence="35">
    <location>
        <begin position="498"/>
        <end position="545"/>
    </location>
</feature>
<keyword evidence="9" id="KW-0716">Sensory transduction</keyword>
<feature type="region of interest" description="Disordered" evidence="37">
    <location>
        <begin position="2084"/>
        <end position="2111"/>
    </location>
</feature>
<evidence type="ECO:0000256" key="33">
    <source>
        <dbReference type="PIRSR" id="PIRSR621190-2"/>
    </source>
</evidence>
<evidence type="ECO:0000256" key="7">
    <source>
        <dbReference type="ARBA" id="ARBA00022530"/>
    </source>
</evidence>
<feature type="region of interest" description="Disordered" evidence="37">
    <location>
        <begin position="1550"/>
        <end position="1618"/>
    </location>
</feature>
<dbReference type="Pfam" id="PF00045">
    <property type="entry name" value="Hemopexin"/>
    <property type="match status" value="4"/>
</dbReference>
<evidence type="ECO:0000256" key="24">
    <source>
        <dbReference type="ARBA" id="ARBA00023136"/>
    </source>
</evidence>
<feature type="transmembrane region" description="Helical" evidence="38">
    <location>
        <begin position="1856"/>
        <end position="1877"/>
    </location>
</feature>
<feature type="binding site" evidence="33">
    <location>
        <position position="232"/>
    </location>
    <ligand>
        <name>Ca(2+)</name>
        <dbReference type="ChEBI" id="CHEBI:29108"/>
        <label>1</label>
    </ligand>
</feature>
<dbReference type="InterPro" id="IPR001818">
    <property type="entry name" value="Pept_M10_metallopeptidase"/>
</dbReference>
<feature type="binding site" evidence="33">
    <location>
        <position position="232"/>
    </location>
    <ligand>
        <name>Ca(2+)</name>
        <dbReference type="ChEBI" id="CHEBI:29108"/>
        <label>3</label>
    </ligand>
</feature>
<organism evidence="41 42">
    <name type="scientific">Scomber scombrus</name>
    <name type="common">Atlantic mackerel</name>
    <name type="synonym">Scomber vernalis</name>
    <dbReference type="NCBI Taxonomy" id="13677"/>
    <lineage>
        <taxon>Eukaryota</taxon>
        <taxon>Metazoa</taxon>
        <taxon>Chordata</taxon>
        <taxon>Craniata</taxon>
        <taxon>Vertebrata</taxon>
        <taxon>Euteleostomi</taxon>
        <taxon>Actinopterygii</taxon>
        <taxon>Neopterygii</taxon>
        <taxon>Teleostei</taxon>
        <taxon>Neoteleostei</taxon>
        <taxon>Acanthomorphata</taxon>
        <taxon>Pelagiaria</taxon>
        <taxon>Scombriformes</taxon>
        <taxon>Scombridae</taxon>
        <taxon>Scomber</taxon>
    </lineage>
</organism>
<dbReference type="Gene3D" id="1.10.287.70">
    <property type="match status" value="1"/>
</dbReference>
<feature type="binding site" evidence="33">
    <location>
        <position position="406"/>
    </location>
    <ligand>
        <name>Ca(2+)</name>
        <dbReference type="ChEBI" id="CHEBI:29108"/>
        <label>4</label>
    </ligand>
</feature>
<dbReference type="SMART" id="SM00120">
    <property type="entry name" value="HX"/>
    <property type="match status" value="4"/>
</dbReference>
<evidence type="ECO:0000256" key="5">
    <source>
        <dbReference type="ARBA" id="ARBA00022448"/>
    </source>
</evidence>
<dbReference type="GO" id="GO:0031012">
    <property type="term" value="C:extracellular matrix"/>
    <property type="evidence" value="ECO:0007669"/>
    <property type="project" value="InterPro"/>
</dbReference>
<keyword evidence="13 33" id="KW-0479">Metal-binding</keyword>
<dbReference type="PROSITE" id="PS00024">
    <property type="entry name" value="HEMOPEXIN"/>
    <property type="match status" value="1"/>
</dbReference>
<feature type="binding site" evidence="33">
    <location>
        <position position="270"/>
    </location>
    <ligand>
        <name>Zn(2+)</name>
        <dbReference type="ChEBI" id="CHEBI:29105"/>
        <label>2</label>
        <note>catalytic</note>
    </ligand>
</feature>
<dbReference type="InterPro" id="IPR018486">
    <property type="entry name" value="Hemopexin_CS"/>
</dbReference>
<dbReference type="Gene3D" id="2.110.10.10">
    <property type="entry name" value="Hemopexin-like domain"/>
    <property type="match status" value="1"/>
</dbReference>
<feature type="binding site" evidence="33">
    <location>
        <position position="206"/>
    </location>
    <ligand>
        <name>Ca(2+)</name>
        <dbReference type="ChEBI" id="CHEBI:29108"/>
        <label>3</label>
    </ligand>
</feature>
<feature type="compositionally biased region" description="Basic and acidic residues" evidence="37">
    <location>
        <begin position="1513"/>
        <end position="1522"/>
    </location>
</feature>
<sequence>MMIMMMKMAPQQTWTQIIVTSASLLSLMLCSTVADVPEEEGFSAETWLREFGYLSKASRQMSTMQSAQILSKAISDMQRFYGLEVTGEMDPATVAAMRRPRCGLPDRRAEETDEGARRKRYALTGQQWDKDHITYSIMNQHIPSSLGEERTFDAIRKAFDVWRRVTPLTFEQLPAEHSINNSSQKDLADILLLFASGFHGDMSLFDGEGGSLAHAYYPGPGIGGDTHFDADEPWTLDNENPKGIDLFLVAVHELGHALGLEHSDNPSAIMAPFYQWTHTHNFSLHEDDIKGIQYMYARPGPTSPHFLPNPTTSKPEPEPVTPPIRKDVPPPPPPPPRPPAPPRPPKQPDNQPPNICDGDFDTVTMLRGEMFVFKGRWFWRVRRNRVLDNYPMPISVFWIGLPSDIDAAYERHDGKFVFFKDDKYWVFREADVLPGYPQPLHEYGQGVPPHSIDTAIWWEPNGYTYFFTGDRYWRYNEETQTTDRDFPKPISRWGRIPTSPKGAFLSDDGAFTYFYKGSNYWRFDNQKTAADKGYPRSILKDFMGCVGVPDPPPDTDIDQEPEDKPVNPSDRGKDEHNEPDRDSDKDTKQDEGKDSKPDSSEEEDDDKVNVVVTMADNESKVMTLIMVAVPLVLVLCILVLIYAILRTLQNKETPRALVHCKRSLQEWLTGQDCASTFRWCRLIPLAPGNHIGIPSRPVLAVPHSGSLRHRHAEPPVDTQDCSKNKGAKNPAVKNKEEASEESQGQAGVIGWLSNGFVSSLPQPANSPRLSRSNSEAVTCFSPRSGVIGWVAQSLTKVLPQPDEKYRETNGPDDDEHTEVYDVKTMPDFDPLPHIPVVEMVSEDEESQVEIPNPQFTPNVVNWIKQIIPQPVVPGAVPEQQPSGSSRNSLDKILSPPPESLSGISLDTDSKASSVVGWFVSGLGLKIPQPVTQPKNEAPGTAEVLQKASTKLKPDMVLEDVDSDNEGQQKCVTKTKAAATSASPPQPSPSPAAHQQQEEIQQPRISSVASTQSQEPEPRESETKLSLEDAETQTGRWTPFIESIKREAEDVAMATMEERLLQERTEMARMAEEVARHTAEMAIRQMAIEGQSIKLSLGSQELLEEPEVEKEENLSVEEEEEETEEPIISEQGPEEEEEEPQKKSPSPPPSPEPVETPEPDPEPQPETETQEAKAEPVTEQPQKAQEDDQDTKSDDAAEKEEEASGDGCGAPVSCDAFKSCLMRIPHTSECLGNINAFFKENGISPPKIPSMPTLPTQLSDVTKYLPSLPPELRQELSQIRLTQVPRNIYQTLTELLPRESEGSVSPNLSTISQSFSNIPQKLSQIPSQTQQYFINVQNRLNSLMPQDLRSRSPSPSSANSSTLELPNVPSYPRLPPIVSPPSKQLSSPSRQLSGLSNPAFFIEDDSDISAIRPAESSSLSLRPAVNVEDVDSDNERAGEGGARVGGGGGGEGGEEQSCIPQILTPQDPKVTTLTVPVTPTGGRQSRRLQSQSEDDDDEASIPVRAWPSQSSLHNTDEVLKERPASSASQTSTVVNERLQELVRMFKERTEKAKEKLIDPDSSDEDSVIHSPPQAPAPAAQPADGQDKEAQAGPSGGGGGGGGGEAGGGGGGEGLKEGGESEAEEKSSCCCKVKAPRWIQACMHYRFPASIDPFTNLMYVLWMFLVSLAWNWNVWFIPVRWAFPYQTPDNIYYWLLTDYLCDLIYILDLTVFQPRLQFVRGGDVVYDKKEMRKNYMKTKRFKFDLASLVPLEFFYFKTGINPLLRLPRLLKINSFFEFNERLEAILTKAYIYRVIRTTTYLLYCLHCNACLYYWGSAFTGLGSTKWVYNGKGNSYIRCYYFAVKTLITIGGLPDPTTLFEIVFQLINYFVGVFAFSIMIGQMRDVVGAATAGQTYYRTCVDNTIKYMSSYRIPKDVQNRVKTWYNYTWQSQGMLDEQELLTQLPDKMRLDIAVDVNYSIVSKVPLFQGCDRQMIFDMLKSLRSVVYLPGDYVCKKGEVGREMYIIKAGEVQVVGGPDGKTVFVTLRAGSVFGEISLLSVGGGNRRTANVIAHGFANLFILDKKDLNEILVHYPESKKLLRKKARKMLNKGKKPEPKEEAKEQPQIQVAPVKQETPKLLRAALEMKERSSGLKGALAKVKQKTNKSSISLQPSISSSLPPPSPASSSGPERDEDTPSPMSASSTFPSASHCRNHNNNSAMPLPASQCHSDTDEPAAHQKEEDDSDEEGEKGGKEKEKKR</sequence>
<name>A0AAV1PCA9_SCOSC</name>
<keyword evidence="12 38" id="KW-0812">Transmembrane</keyword>
<dbReference type="GO" id="GO:0006508">
    <property type="term" value="P:proteolysis"/>
    <property type="evidence" value="ECO:0007669"/>
    <property type="project" value="UniProtKB-KW"/>
</dbReference>
<evidence type="ECO:0000256" key="34">
    <source>
        <dbReference type="PIRSR" id="PIRSR621190-4"/>
    </source>
</evidence>
<dbReference type="PROSITE" id="PS51642">
    <property type="entry name" value="HEMOPEXIN_2"/>
    <property type="match status" value="4"/>
</dbReference>
<feature type="binding site" evidence="33">
    <location>
        <position position="408"/>
    </location>
    <ligand>
        <name>Ca(2+)</name>
        <dbReference type="ChEBI" id="CHEBI:29108"/>
        <label>5</label>
    </ligand>
</feature>
<comment type="catalytic activity">
    <reaction evidence="30">
        <text>K(+)(in) = K(+)(out)</text>
        <dbReference type="Rhea" id="RHEA:29463"/>
        <dbReference type="ChEBI" id="CHEBI:29103"/>
    </reaction>
</comment>
<evidence type="ECO:0000256" key="16">
    <source>
        <dbReference type="ARBA" id="ARBA00022741"/>
    </source>
</evidence>
<dbReference type="InterPro" id="IPR000595">
    <property type="entry name" value="cNMP-bd_dom"/>
</dbReference>
<evidence type="ECO:0000256" key="35">
    <source>
        <dbReference type="PROSITE-ProRule" id="PRU01011"/>
    </source>
</evidence>
<feature type="region of interest" description="Disordered" evidence="37">
    <location>
        <begin position="1097"/>
        <end position="1210"/>
    </location>
</feature>
<feature type="region of interest" description="Disordered" evidence="37">
    <location>
        <begin position="1344"/>
        <end position="1392"/>
    </location>
</feature>
<dbReference type="InterPro" id="IPR021190">
    <property type="entry name" value="Pept_M10A"/>
</dbReference>
<dbReference type="Gene3D" id="1.10.287.630">
    <property type="entry name" value="Helix hairpin bin"/>
    <property type="match status" value="1"/>
</dbReference>
<keyword evidence="42" id="KW-1185">Reference proteome</keyword>
<keyword evidence="28" id="KW-0407">Ion channel</keyword>
<evidence type="ECO:0000256" key="23">
    <source>
        <dbReference type="ARBA" id="ARBA00023065"/>
    </source>
</evidence>
<comment type="similarity">
    <text evidence="4">Belongs to the peptidase M10A family.</text>
</comment>
<dbReference type="Gene3D" id="2.60.120.10">
    <property type="entry name" value="Jelly Rolls"/>
    <property type="match status" value="1"/>
</dbReference>
<feature type="domain" description="Cyclic nucleotide-binding" evidence="40">
    <location>
        <begin position="1963"/>
        <end position="2067"/>
    </location>
</feature>
<feature type="compositionally biased region" description="Pro residues" evidence="37">
    <location>
        <begin position="1144"/>
        <end position="1153"/>
    </location>
</feature>
<feature type="compositionally biased region" description="Gly residues" evidence="37">
    <location>
        <begin position="1592"/>
        <end position="1611"/>
    </location>
</feature>
<feature type="signal peptide" evidence="39">
    <location>
        <begin position="1"/>
        <end position="34"/>
    </location>
</feature>
<dbReference type="InterPro" id="IPR014710">
    <property type="entry name" value="RmlC-like_jellyroll"/>
</dbReference>
<feature type="region of interest" description="Disordered" evidence="37">
    <location>
        <begin position="960"/>
        <end position="1037"/>
    </location>
</feature>
<feature type="binding site" evidence="33">
    <location>
        <position position="189"/>
    </location>
    <ligand>
        <name>Ca(2+)</name>
        <dbReference type="ChEBI" id="CHEBI:29108"/>
        <label>2</label>
    </ligand>
</feature>
<dbReference type="GO" id="GO:0007601">
    <property type="term" value="P:visual perception"/>
    <property type="evidence" value="ECO:0007669"/>
    <property type="project" value="UniProtKB-KW"/>
</dbReference>
<evidence type="ECO:0000256" key="9">
    <source>
        <dbReference type="ARBA" id="ARBA00022606"/>
    </source>
</evidence>
<evidence type="ECO:0000256" key="10">
    <source>
        <dbReference type="ARBA" id="ARBA00022670"/>
    </source>
</evidence>
<keyword evidence="36" id="KW-0175">Coiled coil</keyword>
<feature type="binding site" evidence="33">
    <location>
        <position position="207"/>
    </location>
    <ligand>
        <name>Ca(2+)</name>
        <dbReference type="ChEBI" id="CHEBI:29108"/>
        <label>3</label>
    </ligand>
</feature>
<evidence type="ECO:0000256" key="29">
    <source>
        <dbReference type="ARBA" id="ARBA00023305"/>
    </source>
</evidence>
<reference evidence="41 42" key="1">
    <citation type="submission" date="2024-01" db="EMBL/GenBank/DDBJ databases">
        <authorList>
            <person name="Alioto T."/>
            <person name="Alioto T."/>
            <person name="Gomez Garrido J."/>
        </authorList>
    </citation>
    <scope>NUCLEOTIDE SEQUENCE [LARGE SCALE GENOMIC DNA]</scope>
</reference>
<dbReference type="FunFam" id="1.10.287.630:FF:000001">
    <property type="entry name" value="Cyclic nucleotide-gated channel alpha 3"/>
    <property type="match status" value="1"/>
</dbReference>
<feature type="compositionally biased region" description="Low complexity" evidence="37">
    <location>
        <begin position="2143"/>
        <end position="2154"/>
    </location>
</feature>
<feature type="repeat" description="Hemopexin" evidence="35">
    <location>
        <begin position="449"/>
        <end position="497"/>
    </location>
</feature>
<feature type="compositionally biased region" description="Acidic residues" evidence="37">
    <location>
        <begin position="1154"/>
        <end position="1168"/>
    </location>
</feature>
<dbReference type="InterPro" id="IPR036375">
    <property type="entry name" value="Hemopexin-like_dom_sf"/>
</dbReference>
<evidence type="ECO:0000256" key="6">
    <source>
        <dbReference type="ARBA" id="ARBA00022525"/>
    </source>
</evidence>
<feature type="binding site" evidence="33">
    <location>
        <position position="201"/>
    </location>
    <ligand>
        <name>Zn(2+)</name>
        <dbReference type="ChEBI" id="CHEBI:29105"/>
        <label>1</label>
    </ligand>
</feature>
<keyword evidence="6" id="KW-0964">Secreted</keyword>
<keyword evidence="11" id="KW-0165">Cleavage on pair of basic residues</keyword>
<feature type="compositionally biased region" description="Acidic residues" evidence="37">
    <location>
        <begin position="1101"/>
        <end position="1138"/>
    </location>
</feature>
<feature type="region of interest" description="Disordered" evidence="37">
    <location>
        <begin position="2126"/>
        <end position="2236"/>
    </location>
</feature>
<feature type="transmembrane region" description="Helical" evidence="38">
    <location>
        <begin position="621"/>
        <end position="645"/>
    </location>
</feature>
<dbReference type="InterPro" id="IPR021805">
    <property type="entry name" value="Pept_M10A_metallopeptidase_C"/>
</dbReference>
<feature type="binding site" evidence="33">
    <location>
        <position position="225"/>
    </location>
    <ligand>
        <name>Ca(2+)</name>
        <dbReference type="ChEBI" id="CHEBI:29108"/>
        <label>2</label>
    </ligand>
</feature>
<dbReference type="CDD" id="cd00094">
    <property type="entry name" value="HX"/>
    <property type="match status" value="1"/>
</dbReference>
<evidence type="ECO:0000256" key="26">
    <source>
        <dbReference type="ARBA" id="ARBA00023157"/>
    </source>
</evidence>
<evidence type="ECO:0000256" key="30">
    <source>
        <dbReference type="ARBA" id="ARBA00034430"/>
    </source>
</evidence>
<feature type="binding site" evidence="33">
    <location>
        <position position="199"/>
    </location>
    <ligand>
        <name>Zn(2+)</name>
        <dbReference type="ChEBI" id="CHEBI:29105"/>
        <label>1</label>
    </ligand>
</feature>
<feature type="binding site" description="in inhibited form" evidence="33">
    <location>
        <position position="102"/>
    </location>
    <ligand>
        <name>Zn(2+)</name>
        <dbReference type="ChEBI" id="CHEBI:29105"/>
        <label>2</label>
        <note>catalytic</note>
    </ligand>
</feature>
<evidence type="ECO:0000256" key="18">
    <source>
        <dbReference type="ARBA" id="ARBA00022833"/>
    </source>
</evidence>
<feature type="compositionally biased region" description="Basic and acidic residues" evidence="37">
    <location>
        <begin position="1183"/>
        <end position="1195"/>
    </location>
</feature>
<evidence type="ECO:0000256" key="28">
    <source>
        <dbReference type="ARBA" id="ARBA00023303"/>
    </source>
</evidence>
<dbReference type="FunFam" id="1.10.287.70:FF:000072">
    <property type="entry name" value="Cyclic nucleotide gated channel beta 3"/>
    <property type="match status" value="1"/>
</dbReference>
<dbReference type="GO" id="GO:0001895">
    <property type="term" value="P:retina homeostasis"/>
    <property type="evidence" value="ECO:0007669"/>
    <property type="project" value="TreeGrafter"/>
</dbReference>
<dbReference type="PROSITE" id="PS00889">
    <property type="entry name" value="CNMP_BINDING_2"/>
    <property type="match status" value="1"/>
</dbReference>
<dbReference type="InterPro" id="IPR000585">
    <property type="entry name" value="Hemopexin-like_dom"/>
</dbReference>
<comment type="catalytic activity">
    <reaction evidence="31">
        <text>Na(+)(in) = Na(+)(out)</text>
        <dbReference type="Rhea" id="RHEA:34963"/>
        <dbReference type="ChEBI" id="CHEBI:29101"/>
    </reaction>
</comment>
<feature type="transmembrane region" description="Helical" evidence="38">
    <location>
        <begin position="1798"/>
        <end position="1820"/>
    </location>
</feature>
<feature type="compositionally biased region" description="Basic and acidic residues" evidence="37">
    <location>
        <begin position="2089"/>
        <end position="2099"/>
    </location>
</feature>
<evidence type="ECO:0000256" key="32">
    <source>
        <dbReference type="PIRSR" id="PIRSR621190-1"/>
    </source>
</evidence>
<feature type="binding site" evidence="33">
    <location>
        <position position="361"/>
    </location>
    <ligand>
        <name>Ca(2+)</name>
        <dbReference type="ChEBI" id="CHEBI:29108"/>
        <label>4</label>
    </ligand>
</feature>
<keyword evidence="27" id="KW-1071">Ligand-gated ion channel</keyword>
<dbReference type="InterPro" id="IPR018487">
    <property type="entry name" value="Hemopexin-like_repeat"/>
</dbReference>
<dbReference type="GO" id="GO:0008270">
    <property type="term" value="F:zinc ion binding"/>
    <property type="evidence" value="ECO:0007669"/>
    <property type="project" value="InterPro"/>
</dbReference>
<proteinExistence type="inferred from homology"/>
<feature type="binding site" evidence="33">
    <location>
        <position position="455"/>
    </location>
    <ligand>
        <name>Ca(2+)</name>
        <dbReference type="ChEBI" id="CHEBI:29108"/>
        <label>5</label>
    </ligand>
</feature>
<dbReference type="Pfam" id="PF01471">
    <property type="entry name" value="PG_binding_1"/>
    <property type="match status" value="1"/>
</dbReference>
<feature type="binding site" evidence="33">
    <location>
        <position position="252"/>
    </location>
    <ligand>
        <name>Zn(2+)</name>
        <dbReference type="ChEBI" id="CHEBI:29105"/>
        <label>2</label>
        <note>catalytic</note>
    </ligand>
</feature>
<comment type="subcellular location">
    <subcellularLocation>
        <location evidence="1">Membrane</location>
        <topology evidence="1">Multi-pass membrane protein</topology>
    </subcellularLocation>
    <subcellularLocation>
        <location evidence="2">Membrane</location>
        <topology evidence="2">Single-pass type I membrane protein</topology>
    </subcellularLocation>
    <subcellularLocation>
        <location evidence="3">Secreted</location>
        <location evidence="3">Extracellular space</location>
        <location evidence="3">Extracellular matrix</location>
    </subcellularLocation>
</comment>
<feature type="compositionally biased region" description="Polar residues" evidence="37">
    <location>
        <begin position="997"/>
        <end position="1014"/>
    </location>
</feature>
<feature type="compositionally biased region" description="Gly residues" evidence="37">
    <location>
        <begin position="1438"/>
        <end position="1450"/>
    </location>
</feature>
<dbReference type="FunFam" id="2.60.120.10:FF:000020">
    <property type="entry name" value="Cyclic nucleotide-gated channel beta 3"/>
    <property type="match status" value="1"/>
</dbReference>
<evidence type="ECO:0000256" key="39">
    <source>
        <dbReference type="SAM" id="SignalP"/>
    </source>
</evidence>
<feature type="repeat" description="Hemopexin" evidence="35">
    <location>
        <begin position="353"/>
        <end position="401"/>
    </location>
</feature>
<dbReference type="Proteomes" id="UP001314229">
    <property type="component" value="Unassembled WGS sequence"/>
</dbReference>
<dbReference type="InterPro" id="IPR033739">
    <property type="entry name" value="M10A_MMP"/>
</dbReference>
<feature type="region of interest" description="Disordered" evidence="37">
    <location>
        <begin position="300"/>
        <end position="359"/>
    </location>
</feature>
<feature type="compositionally biased region" description="Polar residues" evidence="37">
    <location>
        <begin position="1380"/>
        <end position="1392"/>
    </location>
</feature>
<dbReference type="GO" id="GO:0017071">
    <property type="term" value="C:intracellular cyclic nucleotide activated cation channel complex"/>
    <property type="evidence" value="ECO:0007669"/>
    <property type="project" value="TreeGrafter"/>
</dbReference>
<dbReference type="GO" id="GO:0005223">
    <property type="term" value="F:intracellularly cGMP-activated cation channel activity"/>
    <property type="evidence" value="ECO:0007669"/>
    <property type="project" value="TreeGrafter"/>
</dbReference>
<evidence type="ECO:0000256" key="11">
    <source>
        <dbReference type="ARBA" id="ARBA00022685"/>
    </source>
</evidence>
<keyword evidence="15" id="KW-0677">Repeat</keyword>
<keyword evidence="19 33" id="KW-0106">Calcium</keyword>
<keyword evidence="14 39" id="KW-0732">Signal</keyword>
<dbReference type="CDD" id="cd00038">
    <property type="entry name" value="CAP_ED"/>
    <property type="match status" value="1"/>
</dbReference>
<keyword evidence="29" id="KW-0844">Vision</keyword>
<feature type="binding site" evidence="33">
    <location>
        <position position="262"/>
    </location>
    <ligand>
        <name>Zn(2+)</name>
        <dbReference type="ChEBI" id="CHEBI:29105"/>
        <label>2</label>
        <note>catalytic</note>
    </ligand>
</feature>
<dbReference type="Pfam" id="PF11857">
    <property type="entry name" value="DUF3377"/>
    <property type="match status" value="1"/>
</dbReference>
<keyword evidence="16" id="KW-0547">Nucleotide-binding</keyword>
<feature type="binding site" evidence="33">
    <location>
        <position position="256"/>
    </location>
    <ligand>
        <name>Zn(2+)</name>
        <dbReference type="ChEBI" id="CHEBI:29105"/>
        <label>2</label>
        <note>catalytic</note>
    </ligand>
</feature>
<evidence type="ECO:0000256" key="20">
    <source>
        <dbReference type="ARBA" id="ARBA00022989"/>
    </source>
</evidence>
<gene>
    <name evidence="41" type="ORF">FSCOSCO3_A002515</name>
</gene>
<evidence type="ECO:0000256" key="15">
    <source>
        <dbReference type="ARBA" id="ARBA00022737"/>
    </source>
</evidence>
<dbReference type="PROSITE" id="PS00888">
    <property type="entry name" value="CNMP_BINDING_1"/>
    <property type="match status" value="1"/>
</dbReference>
<dbReference type="CDD" id="cd04278">
    <property type="entry name" value="ZnMc_MMP"/>
    <property type="match status" value="1"/>
</dbReference>
<comment type="cofactor">
    <cofactor evidence="33">
        <name>Ca(2+)</name>
        <dbReference type="ChEBI" id="CHEBI:29108"/>
    </cofactor>
    <text evidence="33">Can bind about 5 Ca(2+) ions per subunit.</text>
</comment>
<keyword evidence="10" id="KW-0645">Protease</keyword>
<dbReference type="PANTHER" id="PTHR45638:SF16">
    <property type="entry name" value="CYCLIC NUCLEOTIDE-GATED CATION CHANNEL BETA-1"/>
    <property type="match status" value="1"/>
</dbReference>
<keyword evidence="25" id="KW-0865">Zymogen</keyword>
<feature type="compositionally biased region" description="Low complexity" evidence="37">
    <location>
        <begin position="1467"/>
        <end position="1479"/>
    </location>
</feature>
<feature type="compositionally biased region" description="Polar residues" evidence="37">
    <location>
        <begin position="2174"/>
        <end position="2184"/>
    </location>
</feature>
<dbReference type="PRINTS" id="PR00138">
    <property type="entry name" value="MATRIXIN"/>
</dbReference>
<keyword evidence="22" id="KW-0482">Metalloprotease</keyword>
<feature type="chain" id="PRO_5043886469" description="Cyclic nucleotide-binding domain-containing protein" evidence="39">
    <location>
        <begin position="35"/>
        <end position="2236"/>
    </location>
</feature>
<evidence type="ECO:0000256" key="4">
    <source>
        <dbReference type="ARBA" id="ARBA00010370"/>
    </source>
</evidence>
<evidence type="ECO:0000256" key="36">
    <source>
        <dbReference type="SAM" id="Coils"/>
    </source>
</evidence>
<feature type="transmembrane region" description="Helical" evidence="38">
    <location>
        <begin position="1652"/>
        <end position="1670"/>
    </location>
</feature>
<keyword evidence="7" id="KW-0272">Extracellular matrix</keyword>
<evidence type="ECO:0000256" key="19">
    <source>
        <dbReference type="ARBA" id="ARBA00022837"/>
    </source>
</evidence>
<evidence type="ECO:0000256" key="31">
    <source>
        <dbReference type="ARBA" id="ARBA00036239"/>
    </source>
</evidence>
<feature type="binding site" evidence="33">
    <location>
        <position position="229"/>
    </location>
    <ligand>
        <name>Ca(2+)</name>
        <dbReference type="ChEBI" id="CHEBI:29108"/>
        <label>3</label>
    </ligand>
</feature>
<dbReference type="FunFam" id="3.40.390.10:FF:000007">
    <property type="entry name" value="Collagenase 3"/>
    <property type="match status" value="1"/>
</dbReference>
<dbReference type="SUPFAM" id="SSF50923">
    <property type="entry name" value="Hemopexin-like domain"/>
    <property type="match status" value="1"/>
</dbReference>
<dbReference type="PROSITE" id="PS50042">
    <property type="entry name" value="CNMP_BINDING_3"/>
    <property type="match status" value="1"/>
</dbReference>
<feature type="compositionally biased region" description="Basic and acidic residues" evidence="37">
    <location>
        <begin position="2226"/>
        <end position="2236"/>
    </location>
</feature>
<dbReference type="EMBL" id="CAWUFR010000132">
    <property type="protein sequence ID" value="CAK6969225.1"/>
    <property type="molecule type" value="Genomic_DNA"/>
</dbReference>
<dbReference type="SUPFAM" id="SSF81324">
    <property type="entry name" value="Voltage-gated potassium channels"/>
    <property type="match status" value="1"/>
</dbReference>
<evidence type="ECO:0000256" key="14">
    <source>
        <dbReference type="ARBA" id="ARBA00022729"/>
    </source>
</evidence>
<accession>A0AAV1PCA9</accession>
<keyword evidence="8" id="KW-0140">cGMP</keyword>
<evidence type="ECO:0000256" key="37">
    <source>
        <dbReference type="SAM" id="MobiDB-lite"/>
    </source>
</evidence>
<dbReference type="GO" id="GO:0001750">
    <property type="term" value="C:photoreceptor outer segment"/>
    <property type="evidence" value="ECO:0007669"/>
    <property type="project" value="TreeGrafter"/>
</dbReference>
<dbReference type="GO" id="GO:0005222">
    <property type="term" value="F:intracellularly cAMP-activated cation channel activity"/>
    <property type="evidence" value="ECO:0007669"/>
    <property type="project" value="TreeGrafter"/>
</dbReference>
<dbReference type="InterPro" id="IPR006026">
    <property type="entry name" value="Peptidase_Metallo"/>
</dbReference>
<dbReference type="GO" id="GO:0004222">
    <property type="term" value="F:metalloendopeptidase activity"/>
    <property type="evidence" value="ECO:0007669"/>
    <property type="project" value="InterPro"/>
</dbReference>
<evidence type="ECO:0000256" key="8">
    <source>
        <dbReference type="ARBA" id="ARBA00022535"/>
    </source>
</evidence>
<evidence type="ECO:0000256" key="38">
    <source>
        <dbReference type="SAM" id="Phobius"/>
    </source>
</evidence>
<dbReference type="InterPro" id="IPR018488">
    <property type="entry name" value="cNMP-bd_CS"/>
</dbReference>
<keyword evidence="17" id="KW-0378">Hydrolase</keyword>
<dbReference type="GO" id="GO:0044877">
    <property type="term" value="F:protein-containing complex binding"/>
    <property type="evidence" value="ECO:0007669"/>
    <property type="project" value="TreeGrafter"/>
</dbReference>
<feature type="active site" evidence="32">
    <location>
        <position position="253"/>
    </location>
</feature>
<feature type="binding site" evidence="33">
    <location>
        <position position="227"/>
    </location>
    <ligand>
        <name>Zn(2+)</name>
        <dbReference type="ChEBI" id="CHEBI:29105"/>
        <label>1</label>
    </ligand>
</feature>
<dbReference type="GO" id="GO:0030553">
    <property type="term" value="F:cGMP binding"/>
    <property type="evidence" value="ECO:0007669"/>
    <property type="project" value="UniProtKB-KW"/>
</dbReference>
<dbReference type="FunFam" id="2.110.10.10:FF:000001">
    <property type="entry name" value="Matrix metallopeptidase 24"/>
    <property type="match status" value="1"/>
</dbReference>
<evidence type="ECO:0000256" key="2">
    <source>
        <dbReference type="ARBA" id="ARBA00004479"/>
    </source>
</evidence>